<comment type="caution">
    <text evidence="6">The sequence shown here is derived from an EMBL/GenBank/DDBJ whole genome shotgun (WGS) entry which is preliminary data.</text>
</comment>
<dbReference type="PROSITE" id="PS01124">
    <property type="entry name" value="HTH_ARAC_FAMILY_2"/>
    <property type="match status" value="1"/>
</dbReference>
<dbReference type="InterPro" id="IPR002491">
    <property type="entry name" value="ABC_transptr_periplasmic_BD"/>
</dbReference>
<reference evidence="6 7" key="1">
    <citation type="submission" date="2020-05" db="EMBL/GenBank/DDBJ databases">
        <title>Genome Sequencing of Type Strains.</title>
        <authorList>
            <person name="Lemaire J.F."/>
            <person name="Inderbitzin P."/>
            <person name="Gregorio O.A."/>
            <person name="Collins S.B."/>
            <person name="Wespe N."/>
            <person name="Knight-Connoni V."/>
        </authorList>
    </citation>
    <scope>NUCLEOTIDE SEQUENCE [LARGE SCALE GENOMIC DNA]</scope>
    <source>
        <strain evidence="6 7">DSM 19942</strain>
    </source>
</reference>
<organism evidence="6 7">
    <name type="scientific">Paenibacillus taichungensis</name>
    <dbReference type="NCBI Taxonomy" id="484184"/>
    <lineage>
        <taxon>Bacteria</taxon>
        <taxon>Bacillati</taxon>
        <taxon>Bacillota</taxon>
        <taxon>Bacilli</taxon>
        <taxon>Bacillales</taxon>
        <taxon>Paenibacillaceae</taxon>
        <taxon>Paenibacillus</taxon>
    </lineage>
</organism>
<dbReference type="InterPro" id="IPR009057">
    <property type="entry name" value="Homeodomain-like_sf"/>
</dbReference>
<dbReference type="RefSeq" id="WP_175382293.1">
    <property type="nucleotide sequence ID" value="NZ_CBCRYD010000016.1"/>
</dbReference>
<dbReference type="InterPro" id="IPR018060">
    <property type="entry name" value="HTH_AraC"/>
</dbReference>
<dbReference type="GeneID" id="97132347"/>
<dbReference type="EMBL" id="JABMCC010000112">
    <property type="protein sequence ID" value="NUU55692.1"/>
    <property type="molecule type" value="Genomic_DNA"/>
</dbReference>
<dbReference type="PROSITE" id="PS50983">
    <property type="entry name" value="FE_B12_PBP"/>
    <property type="match status" value="1"/>
</dbReference>
<keyword evidence="2" id="KW-0238">DNA-binding</keyword>
<dbReference type="SUPFAM" id="SSF46689">
    <property type="entry name" value="Homeodomain-like"/>
    <property type="match status" value="2"/>
</dbReference>
<dbReference type="Pfam" id="PF01497">
    <property type="entry name" value="Peripla_BP_2"/>
    <property type="match status" value="1"/>
</dbReference>
<evidence type="ECO:0000256" key="1">
    <source>
        <dbReference type="ARBA" id="ARBA00023015"/>
    </source>
</evidence>
<dbReference type="PANTHER" id="PTHR43280">
    <property type="entry name" value="ARAC-FAMILY TRANSCRIPTIONAL REGULATOR"/>
    <property type="match status" value="1"/>
</dbReference>
<gene>
    <name evidence="6" type="ORF">HP548_16595</name>
</gene>
<dbReference type="SMART" id="SM00342">
    <property type="entry name" value="HTH_ARAC"/>
    <property type="match status" value="1"/>
</dbReference>
<evidence type="ECO:0000259" key="4">
    <source>
        <dbReference type="PROSITE" id="PS01124"/>
    </source>
</evidence>
<evidence type="ECO:0000256" key="3">
    <source>
        <dbReference type="ARBA" id="ARBA00023163"/>
    </source>
</evidence>
<dbReference type="Pfam" id="PF12833">
    <property type="entry name" value="HTH_18"/>
    <property type="match status" value="1"/>
</dbReference>
<dbReference type="InterPro" id="IPR018062">
    <property type="entry name" value="HTH_AraC-typ_CS"/>
</dbReference>
<keyword evidence="1" id="KW-0805">Transcription regulation</keyword>
<proteinExistence type="predicted"/>
<protein>
    <submittedName>
        <fullName evidence="6">Helix-turn-helix domain-containing protein</fullName>
    </submittedName>
</protein>
<name>A0ABX2MNS7_9BACL</name>
<dbReference type="SUPFAM" id="SSF53807">
    <property type="entry name" value="Helical backbone' metal receptor"/>
    <property type="match status" value="1"/>
</dbReference>
<dbReference type="PROSITE" id="PS00041">
    <property type="entry name" value="HTH_ARAC_FAMILY_1"/>
    <property type="match status" value="1"/>
</dbReference>
<dbReference type="PANTHER" id="PTHR43280:SF27">
    <property type="entry name" value="TRANSCRIPTIONAL REGULATOR MTLR"/>
    <property type="match status" value="1"/>
</dbReference>
<dbReference type="Gene3D" id="3.40.50.1980">
    <property type="entry name" value="Nitrogenase molybdenum iron protein domain"/>
    <property type="match status" value="2"/>
</dbReference>
<feature type="domain" description="HTH araC/xylS-type" evidence="4">
    <location>
        <begin position="178"/>
        <end position="276"/>
    </location>
</feature>
<evidence type="ECO:0000313" key="6">
    <source>
        <dbReference type="EMBL" id="NUU55692.1"/>
    </source>
</evidence>
<keyword evidence="7" id="KW-1185">Reference proteome</keyword>
<dbReference type="Proteomes" id="UP000577724">
    <property type="component" value="Unassembled WGS sequence"/>
</dbReference>
<evidence type="ECO:0000256" key="2">
    <source>
        <dbReference type="ARBA" id="ARBA00023125"/>
    </source>
</evidence>
<accession>A0ABX2MNS7</accession>
<evidence type="ECO:0000313" key="7">
    <source>
        <dbReference type="Proteomes" id="UP000577724"/>
    </source>
</evidence>
<sequence>MRMASLYIQLQQYELLQLARLSESNSPSIPAENIGADCCTLLIALDRGVRLHINNIAQDLRQGSCILLLPQQTFCLEGTCEQARVIRFTFQAFEVEGLVLRHVASPPLIPSYPYSLPFSTLKSVLGNEDLASFQPVQSSPVPPPLLAILQARLQLVLGMMAQLEQTSSSPVHNEKAVQRTLSYIEQHYNEDLTVEQLAEMAGMVRWKYSKLFKAIAGKKPTDYITELRVKHAKRMLISSTEPLREISRQVGFKDEYYFSRRFQQLTGSPPREYANTQLRSRRRTVTDSLGRQIRLPEVTTRVVATGTNTLGELLALGICPVGAGIATMKSQVIYRNRLQNISDIGLRAAPEQVSPLKPDLMLLGNYCEQQLPELDAIAPTIVYYETNSTYERLRYIASLFDRDKAAEQWINRYENRMRQIRRQLEDQYAAGEYATVYLLLGTNVYVMGKTGFAATLYEALGFRPSLPVHRLIEDKKPWIQIRHNEIRHYTAGRNFVLVPKEEMQLNAPSPLLTLVLNLAPSKVHVVEASWNYDDPITRERLLTVLPSILAKKQHAVVQV</sequence>
<keyword evidence="3" id="KW-0804">Transcription</keyword>
<evidence type="ECO:0000259" key="5">
    <source>
        <dbReference type="PROSITE" id="PS50983"/>
    </source>
</evidence>
<dbReference type="Gene3D" id="1.10.10.60">
    <property type="entry name" value="Homeodomain-like"/>
    <property type="match status" value="2"/>
</dbReference>
<feature type="domain" description="Fe/B12 periplasmic-binding" evidence="5">
    <location>
        <begin position="301"/>
        <end position="559"/>
    </location>
</feature>